<evidence type="ECO:0000256" key="1">
    <source>
        <dbReference type="SAM" id="MobiDB-lite"/>
    </source>
</evidence>
<evidence type="ECO:0000313" key="5">
    <source>
        <dbReference type="Proteomes" id="UP001233271"/>
    </source>
</evidence>
<name>A0AA48HZ47_9TREE</name>
<feature type="chain" id="PRO_5041339481" description="Cyanovirin-N domain-containing protein" evidence="2">
    <location>
        <begin position="18"/>
        <end position="217"/>
    </location>
</feature>
<accession>A0AA48HZ47</accession>
<dbReference type="SMART" id="SM01111">
    <property type="entry name" value="CVNH"/>
    <property type="match status" value="1"/>
</dbReference>
<dbReference type="GeneID" id="85492022"/>
<protein>
    <recommendedName>
        <fullName evidence="3">Cyanovirin-N domain-containing protein</fullName>
    </recommendedName>
</protein>
<gene>
    <name evidence="4" type="ORF">CcaverHIS019_0108690</name>
</gene>
<dbReference type="Proteomes" id="UP001233271">
    <property type="component" value="Chromosome 1"/>
</dbReference>
<reference evidence="4" key="1">
    <citation type="journal article" date="2023" name="BMC Genomics">
        <title>Chromosome-level genome assemblies of Cutaneotrichosporon spp. (Trichosporonales, Basidiomycota) reveal imbalanced evolution between nucleotide sequences and chromosome synteny.</title>
        <authorList>
            <person name="Kobayashi Y."/>
            <person name="Kayamori A."/>
            <person name="Aoki K."/>
            <person name="Shiwa Y."/>
            <person name="Matsutani M."/>
            <person name="Fujita N."/>
            <person name="Sugita T."/>
            <person name="Iwasaki W."/>
            <person name="Tanaka N."/>
            <person name="Takashima M."/>
        </authorList>
    </citation>
    <scope>NUCLEOTIDE SEQUENCE</scope>
    <source>
        <strain evidence="4">HIS019</strain>
    </source>
</reference>
<keyword evidence="5" id="KW-1185">Reference proteome</keyword>
<evidence type="ECO:0000256" key="2">
    <source>
        <dbReference type="SAM" id="SignalP"/>
    </source>
</evidence>
<dbReference type="InterPro" id="IPR011058">
    <property type="entry name" value="Cyanovirin-N"/>
</dbReference>
<dbReference type="InterPro" id="IPR036673">
    <property type="entry name" value="Cyanovirin-N_sf"/>
</dbReference>
<keyword evidence="2" id="KW-0732">Signal</keyword>
<proteinExistence type="predicted"/>
<feature type="region of interest" description="Disordered" evidence="1">
    <location>
        <begin position="40"/>
        <end position="81"/>
    </location>
</feature>
<dbReference type="Pfam" id="PF08881">
    <property type="entry name" value="CVNH"/>
    <property type="match status" value="1"/>
</dbReference>
<dbReference type="Gene3D" id="2.30.60.10">
    <property type="entry name" value="Cyanovirin-N"/>
    <property type="match status" value="2"/>
</dbReference>
<organism evidence="4 5">
    <name type="scientific">Cutaneotrichosporon cavernicola</name>
    <dbReference type="NCBI Taxonomy" id="279322"/>
    <lineage>
        <taxon>Eukaryota</taxon>
        <taxon>Fungi</taxon>
        <taxon>Dikarya</taxon>
        <taxon>Basidiomycota</taxon>
        <taxon>Agaricomycotina</taxon>
        <taxon>Tremellomycetes</taxon>
        <taxon>Trichosporonales</taxon>
        <taxon>Trichosporonaceae</taxon>
        <taxon>Cutaneotrichosporon</taxon>
    </lineage>
</organism>
<sequence length="217" mass="23055">MLFKTFTILALAIGVIANEAVPPRPRTNAEALARGLPILNPRGQYGGGGDNNNGHHGHGHGGHKPRPSGKPTPTQAGPNPDFVKTCDWFEVEFSNNRPILTALCKDNRGKKKYSEINLNQCIKLNDDGKLTCAPGGFVGRSRRGRDLESAMIGARHGDNNGGGQRNKGKCTGCDVVSGDTIECSCPIKTGGRIDSSYTLGNCISNNNGRLTCKSAQN</sequence>
<feature type="domain" description="Cyanovirin-N" evidence="3">
    <location>
        <begin position="81"/>
        <end position="212"/>
    </location>
</feature>
<feature type="signal peptide" evidence="2">
    <location>
        <begin position="1"/>
        <end position="17"/>
    </location>
</feature>
<dbReference type="RefSeq" id="XP_060453417.1">
    <property type="nucleotide sequence ID" value="XM_060604174.1"/>
</dbReference>
<dbReference type="AlphaFoldDB" id="A0AA48HZ47"/>
<feature type="compositionally biased region" description="Basic residues" evidence="1">
    <location>
        <begin position="55"/>
        <end position="67"/>
    </location>
</feature>
<evidence type="ECO:0000259" key="3">
    <source>
        <dbReference type="SMART" id="SM01111"/>
    </source>
</evidence>
<evidence type="ECO:0000313" key="4">
    <source>
        <dbReference type="EMBL" id="BEI88151.1"/>
    </source>
</evidence>
<dbReference type="EMBL" id="AP028212">
    <property type="protein sequence ID" value="BEI88151.1"/>
    <property type="molecule type" value="Genomic_DNA"/>
</dbReference>
<dbReference type="KEGG" id="ccac:CcaHIS019_0108690"/>
<dbReference type="SUPFAM" id="SSF51322">
    <property type="entry name" value="Cyanovirin-N"/>
    <property type="match status" value="2"/>
</dbReference>